<proteinExistence type="predicted"/>
<name>A0A8S5PC36_9CAUD</name>
<organism evidence="1">
    <name type="scientific">Siphoviridae sp. ct0UO21</name>
    <dbReference type="NCBI Taxonomy" id="2825293"/>
    <lineage>
        <taxon>Viruses</taxon>
        <taxon>Duplodnaviria</taxon>
        <taxon>Heunggongvirae</taxon>
        <taxon>Uroviricota</taxon>
        <taxon>Caudoviricetes</taxon>
    </lineage>
</organism>
<protein>
    <submittedName>
        <fullName evidence="1">Uncharacterized protein</fullName>
    </submittedName>
</protein>
<evidence type="ECO:0000313" key="1">
    <source>
        <dbReference type="EMBL" id="DAE04538.1"/>
    </source>
</evidence>
<sequence length="45" mass="5550">MRQLFNRPKLLFLPRRCMSVRGEHDGDEHGNERKIIYIYFCRFCC</sequence>
<dbReference type="EMBL" id="BK015390">
    <property type="protein sequence ID" value="DAE04538.1"/>
    <property type="molecule type" value="Genomic_DNA"/>
</dbReference>
<accession>A0A8S5PC36</accession>
<reference evidence="1" key="1">
    <citation type="journal article" date="2021" name="Proc. Natl. Acad. Sci. U.S.A.">
        <title>A Catalog of Tens of Thousands of Viruses from Human Metagenomes Reveals Hidden Associations with Chronic Diseases.</title>
        <authorList>
            <person name="Tisza M.J."/>
            <person name="Buck C.B."/>
        </authorList>
    </citation>
    <scope>NUCLEOTIDE SEQUENCE</scope>
    <source>
        <strain evidence="1">Ct0UO21</strain>
    </source>
</reference>